<evidence type="ECO:0000256" key="10">
    <source>
        <dbReference type="ARBA" id="ARBA00023136"/>
    </source>
</evidence>
<dbReference type="PANTHER" id="PTHR42837:SF2">
    <property type="entry name" value="MEMBRANE METALLOPROTEASE ARASP2, CHLOROPLASTIC-RELATED"/>
    <property type="match status" value="1"/>
</dbReference>
<dbReference type="GO" id="GO:0046872">
    <property type="term" value="F:metal ion binding"/>
    <property type="evidence" value="ECO:0007669"/>
    <property type="project" value="UniProtKB-KW"/>
</dbReference>
<evidence type="ECO:0000256" key="1">
    <source>
        <dbReference type="ARBA" id="ARBA00001947"/>
    </source>
</evidence>
<feature type="transmembrane region" description="Helical" evidence="11">
    <location>
        <begin position="17"/>
        <end position="37"/>
    </location>
</feature>
<feature type="domain" description="Peptidase M50" evidence="12">
    <location>
        <begin position="24"/>
        <end position="438"/>
    </location>
</feature>
<comment type="similarity">
    <text evidence="3 11">Belongs to the peptidase M50B family.</text>
</comment>
<keyword evidence="5 11" id="KW-0812">Transmembrane</keyword>
<comment type="cofactor">
    <cofactor evidence="1 11">
        <name>Zn(2+)</name>
        <dbReference type="ChEBI" id="CHEBI:29105"/>
    </cofactor>
</comment>
<dbReference type="NCBIfam" id="TIGR00054">
    <property type="entry name" value="RIP metalloprotease RseP"/>
    <property type="match status" value="1"/>
</dbReference>
<evidence type="ECO:0000256" key="2">
    <source>
        <dbReference type="ARBA" id="ARBA00004141"/>
    </source>
</evidence>
<keyword evidence="4 13" id="KW-0645">Protease</keyword>
<dbReference type="EMBL" id="AMEQ01000040">
    <property type="protein sequence ID" value="EKY00204.1"/>
    <property type="molecule type" value="Genomic_DNA"/>
</dbReference>
<feature type="transmembrane region" description="Helical" evidence="11">
    <location>
        <begin position="378"/>
        <end position="411"/>
    </location>
</feature>
<protein>
    <recommendedName>
        <fullName evidence="11">Zinc metalloprotease</fullName>
        <ecNumber evidence="11">3.4.24.-</ecNumber>
    </recommendedName>
</protein>
<dbReference type="GO" id="GO:0016020">
    <property type="term" value="C:membrane"/>
    <property type="evidence" value="ECO:0007669"/>
    <property type="project" value="UniProtKB-SubCell"/>
</dbReference>
<dbReference type="eggNOG" id="COG0750">
    <property type="taxonomic scope" value="Bacteria"/>
</dbReference>
<proteinExistence type="inferred from homology"/>
<keyword evidence="11" id="KW-0479">Metal-binding</keyword>
<keyword evidence="10 11" id="KW-0472">Membrane</keyword>
<reference evidence="13 14" key="1">
    <citation type="submission" date="2012-05" db="EMBL/GenBank/DDBJ databases">
        <authorList>
            <person name="Weinstock G."/>
            <person name="Sodergren E."/>
            <person name="Lobos E.A."/>
            <person name="Fulton L."/>
            <person name="Fulton R."/>
            <person name="Courtney L."/>
            <person name="Fronick C."/>
            <person name="O'Laughlin M."/>
            <person name="Godfrey J."/>
            <person name="Wilson R.M."/>
            <person name="Miner T."/>
            <person name="Farmer C."/>
            <person name="Delehaunty K."/>
            <person name="Cordes M."/>
            <person name="Minx P."/>
            <person name="Tomlinson C."/>
            <person name="Chen J."/>
            <person name="Wollam A."/>
            <person name="Pepin K.H."/>
            <person name="Bhonagiri V."/>
            <person name="Zhang X."/>
            <person name="Suruliraj S."/>
            <person name="Warren W."/>
            <person name="Mitreva M."/>
            <person name="Mardis E.R."/>
            <person name="Wilson R.K."/>
        </authorList>
    </citation>
    <scope>NUCLEOTIDE SEQUENCE [LARGE SCALE GENOMIC DNA]</scope>
    <source>
        <strain evidence="13 14">F0037</strain>
    </source>
</reference>
<evidence type="ECO:0000256" key="4">
    <source>
        <dbReference type="ARBA" id="ARBA00022670"/>
    </source>
</evidence>
<gene>
    <name evidence="13" type="ORF">HMPREF9134_01535</name>
</gene>
<dbReference type="GO" id="GO:0006508">
    <property type="term" value="P:proteolysis"/>
    <property type="evidence" value="ECO:0007669"/>
    <property type="project" value="UniProtKB-KW"/>
</dbReference>
<evidence type="ECO:0000313" key="13">
    <source>
        <dbReference type="EMBL" id="EKY00204.1"/>
    </source>
</evidence>
<evidence type="ECO:0000256" key="5">
    <source>
        <dbReference type="ARBA" id="ARBA00022692"/>
    </source>
</evidence>
<dbReference type="InterPro" id="IPR036034">
    <property type="entry name" value="PDZ_sf"/>
</dbReference>
<dbReference type="STRING" id="1127696.HMPREF9134_01535"/>
<evidence type="ECO:0000256" key="6">
    <source>
        <dbReference type="ARBA" id="ARBA00022801"/>
    </source>
</evidence>
<organism evidence="13 14">
    <name type="scientific">Porphyromonas catoniae F0037</name>
    <dbReference type="NCBI Taxonomy" id="1127696"/>
    <lineage>
        <taxon>Bacteria</taxon>
        <taxon>Pseudomonadati</taxon>
        <taxon>Bacteroidota</taxon>
        <taxon>Bacteroidia</taxon>
        <taxon>Bacteroidales</taxon>
        <taxon>Porphyromonadaceae</taxon>
        <taxon>Porphyromonas</taxon>
    </lineage>
</organism>
<dbReference type="Proteomes" id="UP000010408">
    <property type="component" value="Unassembled WGS sequence"/>
</dbReference>
<evidence type="ECO:0000313" key="14">
    <source>
        <dbReference type="Proteomes" id="UP000010408"/>
    </source>
</evidence>
<keyword evidence="8 11" id="KW-1133">Transmembrane helix</keyword>
<keyword evidence="6 11" id="KW-0378">Hydrolase</keyword>
<evidence type="ECO:0000256" key="11">
    <source>
        <dbReference type="RuleBase" id="RU362031"/>
    </source>
</evidence>
<feature type="transmembrane region" description="Helical" evidence="11">
    <location>
        <begin position="119"/>
        <end position="140"/>
    </location>
</feature>
<dbReference type="HOGENOM" id="CLU_025778_0_0_10"/>
<dbReference type="Gene3D" id="2.30.42.10">
    <property type="match status" value="1"/>
</dbReference>
<dbReference type="Pfam" id="PF02163">
    <property type="entry name" value="Peptidase_M50"/>
    <property type="match status" value="1"/>
</dbReference>
<comment type="subcellular location">
    <subcellularLocation>
        <location evidence="2">Membrane</location>
        <topology evidence="2">Multi-pass membrane protein</topology>
    </subcellularLocation>
</comment>
<evidence type="ECO:0000259" key="12">
    <source>
        <dbReference type="Pfam" id="PF02163"/>
    </source>
</evidence>
<dbReference type="SUPFAM" id="SSF50156">
    <property type="entry name" value="PDZ domain-like"/>
    <property type="match status" value="2"/>
</dbReference>
<feature type="transmembrane region" description="Helical" evidence="11">
    <location>
        <begin position="423"/>
        <end position="442"/>
    </location>
</feature>
<dbReference type="PANTHER" id="PTHR42837">
    <property type="entry name" value="REGULATOR OF SIGMA-E PROTEASE RSEP"/>
    <property type="match status" value="1"/>
</dbReference>
<sequence>MAQETIEIISYLNKMDITIRILQLLFSLSILVFIHELGHYSMARFFKARVEKFYLFFNPWFSLLKWTSKRSGTTYGLGWLPLGGYCKIAGMIDESMDTDAMKSEPKPDEFRSKSAFARLMIMAGGVLFNIILAFLIYTGITLTWGSKVLPSDQVTSGMRFSSTAKSVGFQDGDIVLRVDDRVAPNVLDTRFISSLIKAQTITVRRGTEEREIKIPSDMMNRLLKAEEGFGSLCIPFVIDSVFASGSANGVLRRGDHVLGVDSVTHTDVTAVLDALQSKKGKEVRLLVSREGNTFEQTIQLDTAGRMGVSLQDVEDIYPIQHVSYNILSAVPAGIDRAVQTTSSYVGGLKYMFTKEGAKQMGGLGTMGKLFPSSFDWQSFWSITAFLSIILAVMNILPIPALDGGHILFIIVEMIRRKPLSDKAMTTIQTIGLILLVLLMLYANGNDIYRAFFK</sequence>
<evidence type="ECO:0000256" key="7">
    <source>
        <dbReference type="ARBA" id="ARBA00022833"/>
    </source>
</evidence>
<evidence type="ECO:0000256" key="8">
    <source>
        <dbReference type="ARBA" id="ARBA00022989"/>
    </source>
</evidence>
<dbReference type="EC" id="3.4.24.-" evidence="11"/>
<dbReference type="InterPro" id="IPR008915">
    <property type="entry name" value="Peptidase_M50"/>
</dbReference>
<dbReference type="CDD" id="cd06163">
    <property type="entry name" value="S2P-M50_PDZ_RseP-like"/>
    <property type="match status" value="1"/>
</dbReference>
<dbReference type="AlphaFoldDB" id="L1N9L5"/>
<dbReference type="InterPro" id="IPR004387">
    <property type="entry name" value="Pept_M50_Zn"/>
</dbReference>
<evidence type="ECO:0000256" key="9">
    <source>
        <dbReference type="ARBA" id="ARBA00023049"/>
    </source>
</evidence>
<name>L1N9L5_9PORP</name>
<comment type="caution">
    <text evidence="13">The sequence shown here is derived from an EMBL/GenBank/DDBJ whole genome shotgun (WGS) entry which is preliminary data.</text>
</comment>
<keyword evidence="9 11" id="KW-0482">Metalloprotease</keyword>
<keyword evidence="7 11" id="KW-0862">Zinc</keyword>
<dbReference type="PATRIC" id="fig|1127696.3.peg.1386"/>
<accession>L1N9L5</accession>
<dbReference type="GO" id="GO:0004222">
    <property type="term" value="F:metalloendopeptidase activity"/>
    <property type="evidence" value="ECO:0007669"/>
    <property type="project" value="InterPro"/>
</dbReference>
<evidence type="ECO:0000256" key="3">
    <source>
        <dbReference type="ARBA" id="ARBA00007931"/>
    </source>
</evidence>